<dbReference type="AlphaFoldDB" id="A0A7V5H487"/>
<organism evidence="10">
    <name type="scientific">Caldithrix abyssi</name>
    <dbReference type="NCBI Taxonomy" id="187145"/>
    <lineage>
        <taxon>Bacteria</taxon>
        <taxon>Pseudomonadati</taxon>
        <taxon>Calditrichota</taxon>
        <taxon>Calditrichia</taxon>
        <taxon>Calditrichales</taxon>
        <taxon>Calditrichaceae</taxon>
        <taxon>Caldithrix</taxon>
    </lineage>
</organism>
<dbReference type="UniPathway" id="UPA00109">
    <property type="reaction ID" value="UER00182"/>
</dbReference>
<protein>
    <submittedName>
        <fullName evidence="10">6-phosphofructokinase</fullName>
    </submittedName>
</protein>
<keyword evidence="4" id="KW-0479">Metal-binding</keyword>
<evidence type="ECO:0000256" key="1">
    <source>
        <dbReference type="ARBA" id="ARBA00001946"/>
    </source>
</evidence>
<dbReference type="Pfam" id="PF00365">
    <property type="entry name" value="PFK"/>
    <property type="match status" value="1"/>
</dbReference>
<dbReference type="Proteomes" id="UP000886111">
    <property type="component" value="Unassembled WGS sequence"/>
</dbReference>
<comment type="similarity">
    <text evidence="7">Belongs to the phosphofructokinase type A (PFKA) family.</text>
</comment>
<evidence type="ECO:0000256" key="8">
    <source>
        <dbReference type="ARBA" id="ARBA00048072"/>
    </source>
</evidence>
<dbReference type="GO" id="GO:0003872">
    <property type="term" value="F:6-phosphofructokinase activity"/>
    <property type="evidence" value="ECO:0007669"/>
    <property type="project" value="InterPro"/>
</dbReference>
<gene>
    <name evidence="10" type="ORF">ENL21_07345</name>
</gene>
<dbReference type="GO" id="GO:0047334">
    <property type="term" value="F:diphosphate-fructose-6-phosphate 1-phosphotransferase activity"/>
    <property type="evidence" value="ECO:0007669"/>
    <property type="project" value="UniProtKB-EC"/>
</dbReference>
<dbReference type="InterPro" id="IPR050929">
    <property type="entry name" value="PFKA"/>
</dbReference>
<comment type="function">
    <text evidence="2">Catalyzes the phosphorylation of D-fructose 6-phosphate, the first committing step of glycolysis. Uses inorganic phosphate (PPi) as phosphoryl donor instead of ATP like common ATP-dependent phosphofructokinases (ATP-PFKs), which renders the reaction reversible, and can thus function both in glycolysis and gluconeogenesis. Consistently, PPi-PFK can replace the enzymes of both the forward (ATP-PFK) and reverse (fructose-bisphosphatase (FBPase)) reactions.</text>
</comment>
<feature type="domain" description="Phosphofructokinase" evidence="9">
    <location>
        <begin position="4"/>
        <end position="119"/>
    </location>
</feature>
<evidence type="ECO:0000313" key="10">
    <source>
        <dbReference type="EMBL" id="HHE55581.1"/>
    </source>
</evidence>
<accession>A0A7V5H487</accession>
<evidence type="ECO:0000256" key="7">
    <source>
        <dbReference type="ARBA" id="ARBA00038478"/>
    </source>
</evidence>
<dbReference type="GO" id="GO:0046872">
    <property type="term" value="F:metal ion binding"/>
    <property type="evidence" value="ECO:0007669"/>
    <property type="project" value="UniProtKB-KW"/>
</dbReference>
<dbReference type="GO" id="GO:0006002">
    <property type="term" value="P:fructose 6-phosphate metabolic process"/>
    <property type="evidence" value="ECO:0007669"/>
    <property type="project" value="InterPro"/>
</dbReference>
<evidence type="ECO:0000256" key="6">
    <source>
        <dbReference type="ARBA" id="ARBA00022842"/>
    </source>
</evidence>
<evidence type="ECO:0000256" key="4">
    <source>
        <dbReference type="ARBA" id="ARBA00022723"/>
    </source>
</evidence>
<dbReference type="Gene3D" id="3.40.50.450">
    <property type="match status" value="1"/>
</dbReference>
<evidence type="ECO:0000256" key="2">
    <source>
        <dbReference type="ARBA" id="ARBA00003138"/>
    </source>
</evidence>
<reference evidence="10" key="1">
    <citation type="journal article" date="2020" name="mSystems">
        <title>Genome- and Community-Level Interaction Insights into Carbon Utilization and Element Cycling Functions of Hydrothermarchaeota in Hydrothermal Sediment.</title>
        <authorList>
            <person name="Zhou Z."/>
            <person name="Liu Y."/>
            <person name="Xu W."/>
            <person name="Pan J."/>
            <person name="Luo Z.H."/>
            <person name="Li M."/>
        </authorList>
    </citation>
    <scope>NUCLEOTIDE SEQUENCE [LARGE SCALE GENOMIC DNA]</scope>
    <source>
        <strain evidence="10">HyVt-76</strain>
    </source>
</reference>
<dbReference type="SUPFAM" id="SSF53784">
    <property type="entry name" value="Phosphofructokinase"/>
    <property type="match status" value="1"/>
</dbReference>
<comment type="caution">
    <text evidence="10">The sequence shown here is derived from an EMBL/GenBank/DDBJ whole genome shotgun (WGS) entry which is preliminary data.</text>
</comment>
<keyword evidence="5" id="KW-0418">Kinase</keyword>
<feature type="non-terminal residue" evidence="10">
    <location>
        <position position="119"/>
    </location>
</feature>
<dbReference type="EMBL" id="DRTD01000545">
    <property type="protein sequence ID" value="HHE55581.1"/>
    <property type="molecule type" value="Genomic_DNA"/>
</dbReference>
<evidence type="ECO:0000256" key="3">
    <source>
        <dbReference type="ARBA" id="ARBA00022679"/>
    </source>
</evidence>
<proteinExistence type="inferred from homology"/>
<name>A0A7V5H487_CALAY</name>
<sequence>MKKRVLVATGGGDCPGLNAVIRAIVKRAAQEYDWEILGSYQAFNGVLREPMELIPLDEKKVSGIHVKGGTIIGTTNKGGPFAWPVKDKNGKWKTVDRSDELIRKLQYQNIEAVINIGGD</sequence>
<dbReference type="PRINTS" id="PR00476">
    <property type="entry name" value="PHFRCTKINASE"/>
</dbReference>
<keyword evidence="3" id="KW-0808">Transferase</keyword>
<comment type="cofactor">
    <cofactor evidence="1">
        <name>Mg(2+)</name>
        <dbReference type="ChEBI" id="CHEBI:18420"/>
    </cofactor>
</comment>
<evidence type="ECO:0000256" key="5">
    <source>
        <dbReference type="ARBA" id="ARBA00022777"/>
    </source>
</evidence>
<dbReference type="PANTHER" id="PTHR45770">
    <property type="entry name" value="ATP-DEPENDENT 6-PHOSPHOFRUCTOKINASE 1"/>
    <property type="match status" value="1"/>
</dbReference>
<dbReference type="InterPro" id="IPR035966">
    <property type="entry name" value="PKF_sf"/>
</dbReference>
<evidence type="ECO:0000259" key="9">
    <source>
        <dbReference type="Pfam" id="PF00365"/>
    </source>
</evidence>
<comment type="catalytic activity">
    <reaction evidence="8">
        <text>beta-D-fructose 6-phosphate + diphosphate = beta-D-fructose 1,6-bisphosphate + phosphate + H(+)</text>
        <dbReference type="Rhea" id="RHEA:13613"/>
        <dbReference type="ChEBI" id="CHEBI:15378"/>
        <dbReference type="ChEBI" id="CHEBI:32966"/>
        <dbReference type="ChEBI" id="CHEBI:33019"/>
        <dbReference type="ChEBI" id="CHEBI:43474"/>
        <dbReference type="ChEBI" id="CHEBI:57634"/>
        <dbReference type="EC" id="2.7.1.90"/>
    </reaction>
</comment>
<keyword evidence="6" id="KW-0460">Magnesium</keyword>
<dbReference type="InterPro" id="IPR022953">
    <property type="entry name" value="ATP_PFK"/>
</dbReference>
<dbReference type="InterPro" id="IPR000023">
    <property type="entry name" value="Phosphofructokinase_dom"/>
</dbReference>